<dbReference type="Proteomes" id="UP000037600">
    <property type="component" value="Unassembled WGS sequence"/>
</dbReference>
<dbReference type="OrthoDB" id="547680at2"/>
<keyword evidence="1" id="KW-0732">Signal</keyword>
<dbReference type="STRING" id="1513271.XM47_17575"/>
<dbReference type="AlphaFoldDB" id="A0A0J8JHC3"/>
<dbReference type="SUPFAM" id="SSF53850">
    <property type="entry name" value="Periplasmic binding protein-like II"/>
    <property type="match status" value="1"/>
</dbReference>
<keyword evidence="3" id="KW-1185">Reference proteome</keyword>
<evidence type="ECO:0000256" key="1">
    <source>
        <dbReference type="SAM" id="SignalP"/>
    </source>
</evidence>
<evidence type="ECO:0008006" key="4">
    <source>
        <dbReference type="Google" id="ProtNLM"/>
    </source>
</evidence>
<name>A0A0J8JHC3_9ALTE</name>
<evidence type="ECO:0000313" key="3">
    <source>
        <dbReference type="Proteomes" id="UP000037600"/>
    </source>
</evidence>
<feature type="signal peptide" evidence="1">
    <location>
        <begin position="1"/>
        <end position="19"/>
    </location>
</feature>
<organism evidence="2 3">
    <name type="scientific">Catenovulum maritimum</name>
    <dbReference type="NCBI Taxonomy" id="1513271"/>
    <lineage>
        <taxon>Bacteria</taxon>
        <taxon>Pseudomonadati</taxon>
        <taxon>Pseudomonadota</taxon>
        <taxon>Gammaproteobacteria</taxon>
        <taxon>Alteromonadales</taxon>
        <taxon>Alteromonadaceae</taxon>
        <taxon>Catenovulum</taxon>
    </lineage>
</organism>
<accession>A0A0J8JHC3</accession>
<proteinExistence type="predicted"/>
<feature type="chain" id="PRO_5005301156" description="Solute-binding protein family 3/N-terminal domain-containing protein" evidence="1">
    <location>
        <begin position="20"/>
        <end position="288"/>
    </location>
</feature>
<dbReference type="RefSeq" id="WP_048695489.1">
    <property type="nucleotide sequence ID" value="NZ_KQ130510.1"/>
</dbReference>
<gene>
    <name evidence="2" type="ORF">XM47_17575</name>
</gene>
<evidence type="ECO:0000313" key="2">
    <source>
        <dbReference type="EMBL" id="KMT63821.1"/>
    </source>
</evidence>
<sequence>MLKFPLFLFLLTFSFNSFAKLSVTFATGALANIKDEYEYNVLKLALDHSIEQYGEYELNIRPGNDVPSYTRLRVETENNRYENMVYKDSVSNELMDKLLGIPFPVDLGAASYRVGFVSPESSQKIKHIKTKNQLTSLTMIQGRGWLDGEILESQGFKVVEGRYIEGLFHMAANMRGDLFPLGAHELKTAWEQFKHIEYLDYDKSICIYYPLPKFFFTHKDNVEFAERVKTGLENAYQSGDLFKLWKKYFYDKVMFSNLSQRKIFKFENPKISAVDKSYEQYILDPSTL</sequence>
<reference evidence="2 3" key="1">
    <citation type="submission" date="2015-04" db="EMBL/GenBank/DDBJ databases">
        <title>Draft Genome Sequence of the Novel Agar-Digesting Marine Bacterium Q1.</title>
        <authorList>
            <person name="Li Y."/>
            <person name="Li D."/>
            <person name="Chen G."/>
            <person name="Du Z."/>
        </authorList>
    </citation>
    <scope>NUCLEOTIDE SEQUENCE [LARGE SCALE GENOMIC DNA]</scope>
    <source>
        <strain evidence="2 3">Q1</strain>
    </source>
</reference>
<protein>
    <recommendedName>
        <fullName evidence="4">Solute-binding protein family 3/N-terminal domain-containing protein</fullName>
    </recommendedName>
</protein>
<comment type="caution">
    <text evidence="2">The sequence shown here is derived from an EMBL/GenBank/DDBJ whole genome shotgun (WGS) entry which is preliminary data.</text>
</comment>
<dbReference type="EMBL" id="LAZL01000040">
    <property type="protein sequence ID" value="KMT63821.1"/>
    <property type="molecule type" value="Genomic_DNA"/>
</dbReference>